<dbReference type="PATRIC" id="fig|1128398.3.peg.723"/>
<dbReference type="AlphaFoldDB" id="K0AWZ0"/>
<feature type="domain" description="CYTH" evidence="2">
    <location>
        <begin position="2"/>
        <end position="181"/>
    </location>
</feature>
<dbReference type="CDD" id="cd07890">
    <property type="entry name" value="CYTH-like_AC_IV-like"/>
    <property type="match status" value="1"/>
</dbReference>
<dbReference type="Proteomes" id="UP000006094">
    <property type="component" value="Chromosome"/>
</dbReference>
<accession>K0AWZ0</accession>
<protein>
    <submittedName>
        <fullName evidence="3">Adenylate cyclase</fullName>
        <ecNumber evidence="3">4.6.1.1</ecNumber>
    </submittedName>
</protein>
<dbReference type="Pfam" id="PF01928">
    <property type="entry name" value="CYTH"/>
    <property type="match status" value="1"/>
</dbReference>
<dbReference type="KEGG" id="cad:Curi_c06810"/>
<dbReference type="OrthoDB" id="1953701at2"/>
<feature type="coiled-coil region" evidence="1">
    <location>
        <begin position="7"/>
        <end position="34"/>
    </location>
</feature>
<dbReference type="STRING" id="1128398.Curi_c06810"/>
<dbReference type="SUPFAM" id="SSF55154">
    <property type="entry name" value="CYTH-like phosphatases"/>
    <property type="match status" value="1"/>
</dbReference>
<sequence length="181" mass="21255">MAKELEVKVLNIDKKELEEKLLKLGATLIKKEHQINTVLDTKEGNIENSGKGYLRIRESKDLANNKVEYILTFKKNINNNGIRENKEIETKFTDKKAMIEILENLDVYIKNEGSKERISYEYEAIRFDIDTWDKDTYPYPYLEIEVTKKEDIDKAIRLLNVDEKDITLKSLKQLRQEAGLE</sequence>
<keyword evidence="3" id="KW-0456">Lyase</keyword>
<evidence type="ECO:0000313" key="3">
    <source>
        <dbReference type="EMBL" id="AFS77754.1"/>
    </source>
</evidence>
<dbReference type="GO" id="GO:0004016">
    <property type="term" value="F:adenylate cyclase activity"/>
    <property type="evidence" value="ECO:0007669"/>
    <property type="project" value="UniProtKB-EC"/>
</dbReference>
<reference evidence="3 4" key="1">
    <citation type="journal article" date="2012" name="PLoS ONE">
        <title>The purine-utilizing bacterium Clostridium acidurici 9a: a genome-guided metabolic reconsideration.</title>
        <authorList>
            <person name="Hartwich K."/>
            <person name="Poehlein A."/>
            <person name="Daniel R."/>
        </authorList>
    </citation>
    <scope>NUCLEOTIDE SEQUENCE [LARGE SCALE GENOMIC DNA]</scope>
    <source>
        <strain evidence="4">ATCC 7906 / DSM 604 / BCRC 14475 / CIP 104303 / KCTC 5404 / NCIMB 10678 / 9a</strain>
    </source>
</reference>
<evidence type="ECO:0000259" key="2">
    <source>
        <dbReference type="PROSITE" id="PS51707"/>
    </source>
</evidence>
<dbReference type="InterPro" id="IPR033469">
    <property type="entry name" value="CYTH-like_dom_sf"/>
</dbReference>
<dbReference type="InterPro" id="IPR008173">
    <property type="entry name" value="Adenylyl_cyclase_CyaB"/>
</dbReference>
<dbReference type="Gene3D" id="2.40.320.10">
    <property type="entry name" value="Hypothetical Protein Pfu-838710-001"/>
    <property type="match status" value="1"/>
</dbReference>
<dbReference type="PANTHER" id="PTHR21028:SF2">
    <property type="entry name" value="CYTH DOMAIN-CONTAINING PROTEIN"/>
    <property type="match status" value="1"/>
</dbReference>
<keyword evidence="1" id="KW-0175">Coiled coil</keyword>
<dbReference type="PROSITE" id="PS51707">
    <property type="entry name" value="CYTH"/>
    <property type="match status" value="1"/>
</dbReference>
<dbReference type="RefSeq" id="WP_014966891.1">
    <property type="nucleotide sequence ID" value="NC_018664.1"/>
</dbReference>
<dbReference type="EC" id="4.6.1.1" evidence="3"/>
<evidence type="ECO:0000256" key="1">
    <source>
        <dbReference type="SAM" id="Coils"/>
    </source>
</evidence>
<dbReference type="EMBL" id="CP003326">
    <property type="protein sequence ID" value="AFS77754.1"/>
    <property type="molecule type" value="Genomic_DNA"/>
</dbReference>
<dbReference type="eggNOG" id="COG1437">
    <property type="taxonomic scope" value="Bacteria"/>
</dbReference>
<proteinExistence type="predicted"/>
<gene>
    <name evidence="3" type="ordered locus">Curi_c06810</name>
</gene>
<dbReference type="HOGENOM" id="CLU_128116_0_0_9"/>
<organism evidence="3 4">
    <name type="scientific">Gottschalkia acidurici (strain ATCC 7906 / DSM 604 / BCRC 14475 / CIP 104303 / KCTC 5404 / NCIMB 10678 / 9a)</name>
    <name type="common">Clostridium acidurici</name>
    <dbReference type="NCBI Taxonomy" id="1128398"/>
    <lineage>
        <taxon>Bacteria</taxon>
        <taxon>Bacillati</taxon>
        <taxon>Bacillota</taxon>
        <taxon>Tissierellia</taxon>
        <taxon>Tissierellales</taxon>
        <taxon>Gottschalkiaceae</taxon>
        <taxon>Gottschalkia</taxon>
    </lineage>
</organism>
<name>K0AWZ0_GOTA9</name>
<dbReference type="PANTHER" id="PTHR21028">
    <property type="entry name" value="SI:CH211-156B7.4"/>
    <property type="match status" value="1"/>
</dbReference>
<dbReference type="InterPro" id="IPR023577">
    <property type="entry name" value="CYTH_domain"/>
</dbReference>
<evidence type="ECO:0000313" key="4">
    <source>
        <dbReference type="Proteomes" id="UP000006094"/>
    </source>
</evidence>
<keyword evidence="4" id="KW-1185">Reference proteome</keyword>